<dbReference type="RefSeq" id="XP_007723755.1">
    <property type="nucleotide sequence ID" value="XM_007725565.1"/>
</dbReference>
<dbReference type="Proteomes" id="UP000019484">
    <property type="component" value="Unassembled WGS sequence"/>
</dbReference>
<accession>W9YZM6</accession>
<feature type="compositionally biased region" description="Basic and acidic residues" evidence="1">
    <location>
        <begin position="342"/>
        <end position="351"/>
    </location>
</feature>
<feature type="domain" description="BTB" evidence="2">
    <location>
        <begin position="17"/>
        <end position="86"/>
    </location>
</feature>
<dbReference type="SUPFAM" id="SSF54695">
    <property type="entry name" value="POZ domain"/>
    <property type="match status" value="1"/>
</dbReference>
<feature type="compositionally biased region" description="Polar residues" evidence="1">
    <location>
        <begin position="364"/>
        <end position="376"/>
    </location>
</feature>
<evidence type="ECO:0000313" key="4">
    <source>
        <dbReference type="Proteomes" id="UP000019484"/>
    </source>
</evidence>
<dbReference type="AlphaFoldDB" id="W9YZM6"/>
<feature type="region of interest" description="Disordered" evidence="1">
    <location>
        <begin position="240"/>
        <end position="284"/>
    </location>
</feature>
<dbReference type="PROSITE" id="PS50097">
    <property type="entry name" value="BTB"/>
    <property type="match status" value="1"/>
</dbReference>
<organism evidence="3 4">
    <name type="scientific">Capronia coronata CBS 617.96</name>
    <dbReference type="NCBI Taxonomy" id="1182541"/>
    <lineage>
        <taxon>Eukaryota</taxon>
        <taxon>Fungi</taxon>
        <taxon>Dikarya</taxon>
        <taxon>Ascomycota</taxon>
        <taxon>Pezizomycotina</taxon>
        <taxon>Eurotiomycetes</taxon>
        <taxon>Chaetothyriomycetidae</taxon>
        <taxon>Chaetothyriales</taxon>
        <taxon>Herpotrichiellaceae</taxon>
        <taxon>Capronia</taxon>
    </lineage>
</organism>
<comment type="caution">
    <text evidence="3">The sequence shown here is derived from an EMBL/GenBank/DDBJ whole genome shotgun (WGS) entry which is preliminary data.</text>
</comment>
<proteinExistence type="predicted"/>
<dbReference type="Gene3D" id="3.30.710.10">
    <property type="entry name" value="Potassium Channel Kv1.1, Chain A"/>
    <property type="match status" value="1"/>
</dbReference>
<protein>
    <recommendedName>
        <fullName evidence="2">BTB domain-containing protein</fullName>
    </recommendedName>
</protein>
<dbReference type="HOGENOM" id="CLU_581386_0_0_1"/>
<reference evidence="3 4" key="1">
    <citation type="submission" date="2013-03" db="EMBL/GenBank/DDBJ databases">
        <title>The Genome Sequence of Capronia coronata CBS 617.96.</title>
        <authorList>
            <consortium name="The Broad Institute Genomics Platform"/>
            <person name="Cuomo C."/>
            <person name="de Hoog S."/>
            <person name="Gorbushina A."/>
            <person name="Walker B."/>
            <person name="Young S.K."/>
            <person name="Zeng Q."/>
            <person name="Gargeya S."/>
            <person name="Fitzgerald M."/>
            <person name="Haas B."/>
            <person name="Abouelleil A."/>
            <person name="Allen A.W."/>
            <person name="Alvarado L."/>
            <person name="Arachchi H.M."/>
            <person name="Berlin A.M."/>
            <person name="Chapman S.B."/>
            <person name="Gainer-Dewar J."/>
            <person name="Goldberg J."/>
            <person name="Griggs A."/>
            <person name="Gujja S."/>
            <person name="Hansen M."/>
            <person name="Howarth C."/>
            <person name="Imamovic A."/>
            <person name="Ireland A."/>
            <person name="Larimer J."/>
            <person name="McCowan C."/>
            <person name="Murphy C."/>
            <person name="Pearson M."/>
            <person name="Poon T.W."/>
            <person name="Priest M."/>
            <person name="Roberts A."/>
            <person name="Saif S."/>
            <person name="Shea T."/>
            <person name="Sisk P."/>
            <person name="Sykes S."/>
            <person name="Wortman J."/>
            <person name="Nusbaum C."/>
            <person name="Birren B."/>
        </authorList>
    </citation>
    <scope>NUCLEOTIDE SEQUENCE [LARGE SCALE GENOMIC DNA]</scope>
    <source>
        <strain evidence="3 4">CBS 617.96</strain>
    </source>
</reference>
<dbReference type="CDD" id="cd18186">
    <property type="entry name" value="BTB_POZ_ZBTB_KLHL-like"/>
    <property type="match status" value="1"/>
</dbReference>
<dbReference type="GeneID" id="19159554"/>
<dbReference type="InterPro" id="IPR011333">
    <property type="entry name" value="SKP1/BTB/POZ_sf"/>
</dbReference>
<feature type="compositionally biased region" description="Polar residues" evidence="1">
    <location>
        <begin position="262"/>
        <end position="276"/>
    </location>
</feature>
<gene>
    <name evidence="3" type="ORF">A1O1_04675</name>
</gene>
<dbReference type="InterPro" id="IPR000210">
    <property type="entry name" value="BTB/POZ_dom"/>
</dbReference>
<evidence type="ECO:0000259" key="2">
    <source>
        <dbReference type="PROSITE" id="PS50097"/>
    </source>
</evidence>
<feature type="region of interest" description="Disordered" evidence="1">
    <location>
        <begin position="341"/>
        <end position="389"/>
    </location>
</feature>
<dbReference type="Pfam" id="PF00651">
    <property type="entry name" value="BTB"/>
    <property type="match status" value="1"/>
</dbReference>
<sequence length="389" mass="43712">MDEITAAQPPRVPFGTDSLIIVVGDEEQEFLIHKNLLCAASDSFGDTWKSAFMKIEDRRYRLLGEEPALFQLVQDWLYSGRVPNNVSCYMTKEKSYHTDEFWWNVYRMGARLGMGRINLLAVEKLQTLFWTTWSLVPSTAFIAALFGSQLSPQLEEFVVGHVAYWLQRSRANHIWTPLLDAHDRFASNLAYAMMRSIRHGLAAHPLDPTHGVMSPWEHLQICPIIGNGGHYVVHESATDNGVEQDETEQTTRWNDGTPWPPATSSFEGSPDSSGQSARAELTSPALIESRLDAINAMLDDLRDNMAMRQETPIEGGVPENNAIDTSGDDHYQCAVNGEQADGEWKEWKGEDDGWYEEEDHSESWGGQMTPDSNESLNAGCEDREDGSSH</sequence>
<evidence type="ECO:0000256" key="1">
    <source>
        <dbReference type="SAM" id="MobiDB-lite"/>
    </source>
</evidence>
<keyword evidence="4" id="KW-1185">Reference proteome</keyword>
<dbReference type="EMBL" id="AMWN01000004">
    <property type="protein sequence ID" value="EXJ87749.1"/>
    <property type="molecule type" value="Genomic_DNA"/>
</dbReference>
<evidence type="ECO:0000313" key="3">
    <source>
        <dbReference type="EMBL" id="EXJ87749.1"/>
    </source>
</evidence>
<dbReference type="STRING" id="1182541.W9YZM6"/>
<dbReference type="OrthoDB" id="1022638at2759"/>
<name>W9YZM6_9EURO</name>
<dbReference type="eggNOG" id="ENOG502T5HB">
    <property type="taxonomic scope" value="Eukaryota"/>
</dbReference>